<dbReference type="Proteomes" id="UP000309997">
    <property type="component" value="Unassembled WGS sequence"/>
</dbReference>
<evidence type="ECO:0000313" key="1">
    <source>
        <dbReference type="EMBL" id="KAL3597960.1"/>
    </source>
</evidence>
<keyword evidence="2" id="KW-1185">Reference proteome</keyword>
<name>A0ACC4CK86_POPAL</name>
<sequence length="629" mass="69416">MPGKTQPRNWVGADPCGGKWEGISCNNSRVTSITLAAVGLMGELSGDISSLSELEYLKLGGCSFYGPIPELIGSLQLLESLHLGRNRLSGTIPKELFRSDITLIHVLLHDNNLTGSIPSTLGLVHTLEAVRFEGNSLTGPVPSNLNNLTNVGDVVSIQKTTLPVKISQWILSNNNFTGPVPNLTGMASLSYLDLSNNSFDASDFPLSFSNLRALTTLMMENTGLEGQIPPTLFDLPGLQTLILRNNQLNGTLDIATSSSSQLKVIDMRNNRILFYSEAPERRNNVDVILVGNPVCEPPEATKNYCTVPRANYSYKRLPEKCVPLHCISDQISSPNCECSYPYRGVLVFKPPFLESRNSTYYVHLEEESLMRSFKSHQLPVDSVEVNFPAKDSFGYLESNLSMFPSGQNHFNTATISYIGFVLSLQTYENSDIFGPTYFKGSAYPYFDGKSTVSKELSSTGRIIGAAAGGASFLLLLLLAGVCAYRHKKRRERASETEESFWYFENSDSVPQLKGARCFSFDEITKCTNNFSEANHIGSGGYGMVYRGMLPTGQLIAIKRCRQGSVQGGHEFNAEIEVLSRVHHKCCKTLLGFAFERGEQMLIYEFVRNGSLRDSLSGIAHGTFQYSYKH</sequence>
<proteinExistence type="predicted"/>
<gene>
    <name evidence="1" type="ORF">D5086_009597</name>
</gene>
<evidence type="ECO:0000313" key="2">
    <source>
        <dbReference type="Proteomes" id="UP000309997"/>
    </source>
</evidence>
<comment type="caution">
    <text evidence="1">The sequence shown here is derived from an EMBL/GenBank/DDBJ whole genome shotgun (WGS) entry which is preliminary data.</text>
</comment>
<dbReference type="EMBL" id="RCHU02000004">
    <property type="protein sequence ID" value="KAL3597960.1"/>
    <property type="molecule type" value="Genomic_DNA"/>
</dbReference>
<protein>
    <submittedName>
        <fullName evidence="1">Uncharacterized protein</fullName>
    </submittedName>
</protein>
<reference evidence="1 2" key="1">
    <citation type="journal article" date="2024" name="Plant Biotechnol. J.">
        <title>Genome and CRISPR/Cas9 system of a widespread forest tree (Populus alba) in the world.</title>
        <authorList>
            <person name="Liu Y.J."/>
            <person name="Jiang P.F."/>
            <person name="Han X.M."/>
            <person name="Li X.Y."/>
            <person name="Wang H.M."/>
            <person name="Wang Y.J."/>
            <person name="Wang X.X."/>
            <person name="Zeng Q.Y."/>
        </authorList>
    </citation>
    <scope>NUCLEOTIDE SEQUENCE [LARGE SCALE GENOMIC DNA]</scope>
    <source>
        <strain evidence="2">cv. PAL-ZL1</strain>
    </source>
</reference>
<organism evidence="1 2">
    <name type="scientific">Populus alba</name>
    <name type="common">White poplar</name>
    <dbReference type="NCBI Taxonomy" id="43335"/>
    <lineage>
        <taxon>Eukaryota</taxon>
        <taxon>Viridiplantae</taxon>
        <taxon>Streptophyta</taxon>
        <taxon>Embryophyta</taxon>
        <taxon>Tracheophyta</taxon>
        <taxon>Spermatophyta</taxon>
        <taxon>Magnoliopsida</taxon>
        <taxon>eudicotyledons</taxon>
        <taxon>Gunneridae</taxon>
        <taxon>Pentapetalae</taxon>
        <taxon>rosids</taxon>
        <taxon>fabids</taxon>
        <taxon>Malpighiales</taxon>
        <taxon>Salicaceae</taxon>
        <taxon>Saliceae</taxon>
        <taxon>Populus</taxon>
    </lineage>
</organism>
<accession>A0ACC4CK86</accession>